<proteinExistence type="inferred from homology"/>
<dbReference type="Gene3D" id="3.80.10.10">
    <property type="entry name" value="Ribonuclease Inhibitor"/>
    <property type="match status" value="1"/>
</dbReference>
<dbReference type="FunFam" id="3.80.10.10:FF:000111">
    <property type="entry name" value="LRR receptor-like serine/threonine-protein kinase ERECTA"/>
    <property type="match status" value="1"/>
</dbReference>
<feature type="transmembrane region" description="Helical" evidence="12">
    <location>
        <begin position="339"/>
        <end position="359"/>
    </location>
</feature>
<dbReference type="PRINTS" id="PR00019">
    <property type="entry name" value="LEURICHRPT"/>
</dbReference>
<dbReference type="GO" id="GO:0005886">
    <property type="term" value="C:plasma membrane"/>
    <property type="evidence" value="ECO:0007669"/>
    <property type="project" value="UniProtKB-SubCell"/>
</dbReference>
<keyword evidence="9 12" id="KW-0472">Membrane</keyword>
<evidence type="ECO:0000256" key="5">
    <source>
        <dbReference type="ARBA" id="ARBA00022692"/>
    </source>
</evidence>
<dbReference type="PANTHER" id="PTHR27004:SF203">
    <property type="entry name" value="LEUCINE-RICH REPEAT-CONTAINING N-TERMINAL PLANT-TYPE DOMAIN-CONTAINING PROTEIN"/>
    <property type="match status" value="1"/>
</dbReference>
<sequence>MISLEVGHLKSLVALDLSMKQLSGQLPKNVSKLGKGLRVLNLNNNNFHDTIPKIFPKGCELQYLDLYGNQLSETLPLSSVNCRMLEVLDIGNNNISSPFPFWMETLPKLRVLVLKSNRFHNIIPISKVKPSFSKLRILDMSHNEFTGVLPIEFLDKFKAMMNVSENEIGAEYSDVLSTVLLKGFEYGLRSIQRAYTSIDLSNNKFQAKIPSSIGKFNGLHALNLAYNNFTGHIPSLENLNLLESLDLRSNQLVGDIPWQLRKLKSLSFLNLSYNHLVGSIPEQGQFFMLDSSSYIGNPELCGLPLTNMCRNDDPQPKLLVSTTQKDDDFNILDRFTSQVVLMGYGCGMLFGMVAGYLIFKYEKPEWFI</sequence>
<organism evidence="13 14">
    <name type="scientific">Olea europaea subsp. europaea</name>
    <dbReference type="NCBI Taxonomy" id="158383"/>
    <lineage>
        <taxon>Eukaryota</taxon>
        <taxon>Viridiplantae</taxon>
        <taxon>Streptophyta</taxon>
        <taxon>Embryophyta</taxon>
        <taxon>Tracheophyta</taxon>
        <taxon>Spermatophyta</taxon>
        <taxon>Magnoliopsida</taxon>
        <taxon>eudicotyledons</taxon>
        <taxon>Gunneridae</taxon>
        <taxon>Pentapetalae</taxon>
        <taxon>asterids</taxon>
        <taxon>lamiids</taxon>
        <taxon>Lamiales</taxon>
        <taxon>Oleaceae</taxon>
        <taxon>Oleeae</taxon>
        <taxon>Olea</taxon>
    </lineage>
</organism>
<comment type="similarity">
    <text evidence="2">Belongs to the RLP family.</text>
</comment>
<evidence type="ECO:0000256" key="3">
    <source>
        <dbReference type="ARBA" id="ARBA00022475"/>
    </source>
</evidence>
<evidence type="ECO:0000256" key="8">
    <source>
        <dbReference type="ARBA" id="ARBA00022989"/>
    </source>
</evidence>
<comment type="subcellular location">
    <subcellularLocation>
        <location evidence="1">Cell membrane</location>
        <topology evidence="1">Single-pass type I membrane protein</topology>
    </subcellularLocation>
</comment>
<dbReference type="Gramene" id="OE9A075497T1">
    <property type="protein sequence ID" value="OE9A075497C1"/>
    <property type="gene ID" value="OE9A075497"/>
</dbReference>
<dbReference type="Proteomes" id="UP000594638">
    <property type="component" value="Unassembled WGS sequence"/>
</dbReference>
<accession>A0A8S0TBS4</accession>
<evidence type="ECO:0000256" key="2">
    <source>
        <dbReference type="ARBA" id="ARBA00009592"/>
    </source>
</evidence>
<dbReference type="Pfam" id="PF13855">
    <property type="entry name" value="LRR_8"/>
    <property type="match status" value="1"/>
</dbReference>
<dbReference type="SUPFAM" id="SSF52058">
    <property type="entry name" value="L domain-like"/>
    <property type="match status" value="1"/>
</dbReference>
<comment type="caution">
    <text evidence="13">The sequence shown here is derived from an EMBL/GenBank/DDBJ whole genome shotgun (WGS) entry which is preliminary data.</text>
</comment>
<evidence type="ECO:0000313" key="13">
    <source>
        <dbReference type="EMBL" id="CAA3002069.1"/>
    </source>
</evidence>
<keyword evidence="10 13" id="KW-0675">Receptor</keyword>
<dbReference type="EMBL" id="CACTIH010005804">
    <property type="protein sequence ID" value="CAA3002069.1"/>
    <property type="molecule type" value="Genomic_DNA"/>
</dbReference>
<protein>
    <submittedName>
        <fullName evidence="13">Receptor 12</fullName>
    </submittedName>
</protein>
<dbReference type="InterPro" id="IPR032675">
    <property type="entry name" value="LRR_dom_sf"/>
</dbReference>
<dbReference type="AlphaFoldDB" id="A0A8S0TBS4"/>
<evidence type="ECO:0000256" key="7">
    <source>
        <dbReference type="ARBA" id="ARBA00022737"/>
    </source>
</evidence>
<evidence type="ECO:0000256" key="6">
    <source>
        <dbReference type="ARBA" id="ARBA00022729"/>
    </source>
</evidence>
<evidence type="ECO:0000256" key="11">
    <source>
        <dbReference type="ARBA" id="ARBA00023180"/>
    </source>
</evidence>
<keyword evidence="3" id="KW-1003">Cell membrane</keyword>
<dbReference type="PANTHER" id="PTHR27004">
    <property type="entry name" value="RECEPTOR-LIKE PROTEIN 12 ISOFORM X1"/>
    <property type="match status" value="1"/>
</dbReference>
<evidence type="ECO:0000256" key="9">
    <source>
        <dbReference type="ARBA" id="ARBA00023136"/>
    </source>
</evidence>
<keyword evidence="11" id="KW-0325">Glycoprotein</keyword>
<dbReference type="PROSITE" id="PS51450">
    <property type="entry name" value="LRR"/>
    <property type="match status" value="3"/>
</dbReference>
<keyword evidence="6" id="KW-0732">Signal</keyword>
<evidence type="ECO:0000256" key="4">
    <source>
        <dbReference type="ARBA" id="ARBA00022614"/>
    </source>
</evidence>
<dbReference type="OrthoDB" id="442066at2759"/>
<dbReference type="FunFam" id="3.80.10.10:FF:000041">
    <property type="entry name" value="LRR receptor-like serine/threonine-protein kinase ERECTA"/>
    <property type="match status" value="1"/>
</dbReference>
<keyword evidence="4" id="KW-0433">Leucine-rich repeat</keyword>
<evidence type="ECO:0000256" key="1">
    <source>
        <dbReference type="ARBA" id="ARBA00004251"/>
    </source>
</evidence>
<evidence type="ECO:0000313" key="14">
    <source>
        <dbReference type="Proteomes" id="UP000594638"/>
    </source>
</evidence>
<keyword evidence="5 12" id="KW-0812">Transmembrane</keyword>
<evidence type="ECO:0000256" key="10">
    <source>
        <dbReference type="ARBA" id="ARBA00023170"/>
    </source>
</evidence>
<gene>
    <name evidence="13" type="ORF">OLEA9_A075497</name>
</gene>
<keyword evidence="8 12" id="KW-1133">Transmembrane helix</keyword>
<reference evidence="13 14" key="1">
    <citation type="submission" date="2019-12" db="EMBL/GenBank/DDBJ databases">
        <authorList>
            <person name="Alioto T."/>
            <person name="Alioto T."/>
            <person name="Gomez Garrido J."/>
        </authorList>
    </citation>
    <scope>NUCLEOTIDE SEQUENCE [LARGE SCALE GENOMIC DNA]</scope>
</reference>
<name>A0A8S0TBS4_OLEEU</name>
<keyword evidence="7" id="KW-0677">Repeat</keyword>
<dbReference type="Pfam" id="PF00560">
    <property type="entry name" value="LRR_1"/>
    <property type="match status" value="5"/>
</dbReference>
<evidence type="ECO:0000256" key="12">
    <source>
        <dbReference type="SAM" id="Phobius"/>
    </source>
</evidence>
<keyword evidence="14" id="KW-1185">Reference proteome</keyword>
<dbReference type="InterPro" id="IPR001611">
    <property type="entry name" value="Leu-rich_rpt"/>
</dbReference>